<dbReference type="Pfam" id="PF13432">
    <property type="entry name" value="TPR_16"/>
    <property type="match status" value="4"/>
</dbReference>
<dbReference type="PANTHER" id="PTHR12558">
    <property type="entry name" value="CELL DIVISION CYCLE 16,23,27"/>
    <property type="match status" value="1"/>
</dbReference>
<dbReference type="Gene3D" id="1.25.40.10">
    <property type="entry name" value="Tetratricopeptide repeat domain"/>
    <property type="match status" value="5"/>
</dbReference>
<sequence>MGTMASLVLTPVQAQNPAPPLSLTAPVPVDETRARLEEETLFADGMKFMMTDEPTKALAQFEKLLQKKPNNAAARYAAAQALMKTGKVVEAIPYALKAYEAEKTNKYYNLLLAELYVKQKRYAEAERLYEDLLKQSTENMEYGVELAAIYLFDEKPDKALETYNRVEKALGLNEEITRQKQRIYLKQNKIDKAVEEAEKLVAYEPGDPDYLLEGAELLMANDRDDQAIGWLERALKLSPELPQAHVLLAEIYRKKGDMTRARKELDFVFANPNLEAGLKARILSSYVGLSDNSANAQQDALKLAQELAKAHPNDARSQLMLADLLVQQGKKAEARDLYAKAAQLDGSTYEIWGALLQLDGELNQVDSLLVHSQKALELFPNQGLFWYSNGTANLYKRKYPEAVESLEESRKLLANATTAELESLMKAVNAQLGDAYNGIGDHAKSDEAYELVLKDDPRNEHVLNNYSYFLSLRKDKLDRALTMSTMLVERNPNSPTYLDTHAWVLYVRKEYAKARTFLEKAVAADPNGVSGTILEHYGDVLFQLGEKDKAVEQWKKAKQKGENSQQLDKKIASGKLYE</sequence>
<dbReference type="InterPro" id="IPR019734">
    <property type="entry name" value="TPR_rpt"/>
</dbReference>
<dbReference type="Pfam" id="PF13181">
    <property type="entry name" value="TPR_8"/>
    <property type="match status" value="1"/>
</dbReference>
<dbReference type="PANTHER" id="PTHR12558:SF13">
    <property type="entry name" value="CELL DIVISION CYCLE PROTEIN 27 HOMOLOG"/>
    <property type="match status" value="1"/>
</dbReference>
<dbReference type="SMART" id="SM00028">
    <property type="entry name" value="TPR"/>
    <property type="match status" value="9"/>
</dbReference>
<dbReference type="InterPro" id="IPR011990">
    <property type="entry name" value="TPR-like_helical_dom_sf"/>
</dbReference>
<evidence type="ECO:0000256" key="1">
    <source>
        <dbReference type="PROSITE-ProRule" id="PRU00339"/>
    </source>
</evidence>
<keyword evidence="1" id="KW-0802">TPR repeat</keyword>
<dbReference type="PROSITE" id="PS50005">
    <property type="entry name" value="TPR"/>
    <property type="match status" value="1"/>
</dbReference>
<dbReference type="SUPFAM" id="SSF48452">
    <property type="entry name" value="TPR-like"/>
    <property type="match status" value="3"/>
</dbReference>
<feature type="repeat" description="TPR" evidence="1">
    <location>
        <begin position="38"/>
        <end position="71"/>
    </location>
</feature>
<reference evidence="3 4" key="1">
    <citation type="submission" date="2019-10" db="EMBL/GenBank/DDBJ databases">
        <title>Rudanella paleaurantiibacter sp. nov., isolated from sludge.</title>
        <authorList>
            <person name="Xu S.Q."/>
        </authorList>
    </citation>
    <scope>NUCLEOTIDE SEQUENCE [LARGE SCALE GENOMIC DNA]</scope>
    <source>
        <strain evidence="3 4">HX-22-17</strain>
    </source>
</reference>
<evidence type="ECO:0000256" key="2">
    <source>
        <dbReference type="SAM" id="MobiDB-lite"/>
    </source>
</evidence>
<keyword evidence="4" id="KW-1185">Reference proteome</keyword>
<organism evidence="3 4">
    <name type="scientific">Rudanella paleaurantiibacter</name>
    <dbReference type="NCBI Taxonomy" id="2614655"/>
    <lineage>
        <taxon>Bacteria</taxon>
        <taxon>Pseudomonadati</taxon>
        <taxon>Bacteroidota</taxon>
        <taxon>Cytophagia</taxon>
        <taxon>Cytophagales</taxon>
        <taxon>Cytophagaceae</taxon>
        <taxon>Rudanella</taxon>
    </lineage>
</organism>
<proteinExistence type="predicted"/>
<dbReference type="EMBL" id="WELI01000006">
    <property type="protein sequence ID" value="KAB7729423.1"/>
    <property type="molecule type" value="Genomic_DNA"/>
</dbReference>
<protein>
    <submittedName>
        <fullName evidence="3">Tetratricopeptide repeat protein</fullName>
    </submittedName>
</protein>
<dbReference type="AlphaFoldDB" id="A0A7J5TYB0"/>
<feature type="region of interest" description="Disordered" evidence="2">
    <location>
        <begin position="555"/>
        <end position="578"/>
    </location>
</feature>
<name>A0A7J5TYB0_9BACT</name>
<evidence type="ECO:0000313" key="4">
    <source>
        <dbReference type="Proteomes" id="UP000488299"/>
    </source>
</evidence>
<dbReference type="Proteomes" id="UP000488299">
    <property type="component" value="Unassembled WGS sequence"/>
</dbReference>
<evidence type="ECO:0000313" key="3">
    <source>
        <dbReference type="EMBL" id="KAB7729423.1"/>
    </source>
</evidence>
<gene>
    <name evidence="3" type="ORF">F5984_16930</name>
</gene>
<accession>A0A7J5TYB0</accession>
<comment type="caution">
    <text evidence="3">The sequence shown here is derived from an EMBL/GenBank/DDBJ whole genome shotgun (WGS) entry which is preliminary data.</text>
</comment>